<organism evidence="1 2">
    <name type="scientific">Nitratireductor pacificus pht-3B</name>
    <dbReference type="NCBI Taxonomy" id="391937"/>
    <lineage>
        <taxon>Bacteria</taxon>
        <taxon>Pseudomonadati</taxon>
        <taxon>Pseudomonadota</taxon>
        <taxon>Alphaproteobacteria</taxon>
        <taxon>Hyphomicrobiales</taxon>
        <taxon>Phyllobacteriaceae</taxon>
        <taxon>Nitratireductor</taxon>
    </lineage>
</organism>
<dbReference type="PATRIC" id="fig|391937.3.peg.4045"/>
<dbReference type="Proteomes" id="UP000006786">
    <property type="component" value="Unassembled WGS sequence"/>
</dbReference>
<keyword evidence="2" id="KW-1185">Reference proteome</keyword>
<dbReference type="AlphaFoldDB" id="K2MYI7"/>
<proteinExistence type="predicted"/>
<reference evidence="1 2" key="1">
    <citation type="journal article" date="2012" name="J. Bacteriol.">
        <title>Genome Sequence of Nitratireductor pacificus Type Strain pht-3B.</title>
        <authorList>
            <person name="Lai Q."/>
            <person name="Li G."/>
            <person name="Shao Z."/>
        </authorList>
    </citation>
    <scope>NUCLEOTIDE SEQUENCE [LARGE SCALE GENOMIC DNA]</scope>
    <source>
        <strain evidence="2">pht-3B</strain>
    </source>
</reference>
<evidence type="ECO:0000313" key="1">
    <source>
        <dbReference type="EMBL" id="EKF17033.1"/>
    </source>
</evidence>
<comment type="caution">
    <text evidence="1">The sequence shown here is derived from an EMBL/GenBank/DDBJ whole genome shotgun (WGS) entry which is preliminary data.</text>
</comment>
<dbReference type="EMBL" id="AMRM01000030">
    <property type="protein sequence ID" value="EKF17033.1"/>
    <property type="molecule type" value="Genomic_DNA"/>
</dbReference>
<evidence type="ECO:0000313" key="2">
    <source>
        <dbReference type="Proteomes" id="UP000006786"/>
    </source>
</evidence>
<name>K2MYI7_9HYPH</name>
<protein>
    <submittedName>
        <fullName evidence="1">Uncharacterized protein</fullName>
    </submittedName>
</protein>
<sequence>MLTTVVVMAALAGAPGLAGEVRSDVEKLRDAERARHLADTTERMLEAQHQQWQERQRDIPRLIEPKPLRLDVPMYVSPKP</sequence>
<gene>
    <name evidence="1" type="ORF">NA2_19723</name>
</gene>
<accession>K2MYI7</accession>